<dbReference type="PANTHER" id="PTHR12378:SF80">
    <property type="entry name" value="IP06716P-RELATED"/>
    <property type="match status" value="1"/>
</dbReference>
<evidence type="ECO:0000256" key="4">
    <source>
        <dbReference type="SAM" id="MobiDB-lite"/>
    </source>
</evidence>
<feature type="compositionally biased region" description="Low complexity" evidence="4">
    <location>
        <begin position="268"/>
        <end position="280"/>
    </location>
</feature>
<dbReference type="PROSITE" id="PS51858">
    <property type="entry name" value="PPPDE"/>
    <property type="match status" value="1"/>
</dbReference>
<comment type="similarity">
    <text evidence="1">Belongs to the DeSI family.</text>
</comment>
<dbReference type="EMBL" id="GIBP01003167">
    <property type="protein sequence ID" value="NDV32136.1"/>
    <property type="molecule type" value="Transcribed_RNA"/>
</dbReference>
<evidence type="ECO:0000259" key="5">
    <source>
        <dbReference type="PROSITE" id="PS51858"/>
    </source>
</evidence>
<dbReference type="Pfam" id="PF05903">
    <property type="entry name" value="Peptidase_C97"/>
    <property type="match status" value="1"/>
</dbReference>
<evidence type="ECO:0000256" key="2">
    <source>
        <dbReference type="ARBA" id="ARBA00022670"/>
    </source>
</evidence>
<dbReference type="GO" id="GO:0006508">
    <property type="term" value="P:proteolysis"/>
    <property type="evidence" value="ECO:0007669"/>
    <property type="project" value="UniProtKB-KW"/>
</dbReference>
<dbReference type="AlphaFoldDB" id="A0A6B2L591"/>
<accession>A0A6B2L591</accession>
<keyword evidence="3" id="KW-0378">Hydrolase</keyword>
<dbReference type="GO" id="GO:0101005">
    <property type="term" value="F:deubiquitinase activity"/>
    <property type="evidence" value="ECO:0007669"/>
    <property type="project" value="TreeGrafter"/>
</dbReference>
<dbReference type="SMART" id="SM01179">
    <property type="entry name" value="DUF862"/>
    <property type="match status" value="1"/>
</dbReference>
<evidence type="ECO:0000256" key="3">
    <source>
        <dbReference type="ARBA" id="ARBA00022801"/>
    </source>
</evidence>
<name>A0A6B2L591_9EUKA</name>
<feature type="region of interest" description="Disordered" evidence="4">
    <location>
        <begin position="258"/>
        <end position="410"/>
    </location>
</feature>
<dbReference type="InterPro" id="IPR042266">
    <property type="entry name" value="PPPDE_sf"/>
</dbReference>
<organism evidence="6">
    <name type="scientific">Arcella intermedia</name>
    <dbReference type="NCBI Taxonomy" id="1963864"/>
    <lineage>
        <taxon>Eukaryota</taxon>
        <taxon>Amoebozoa</taxon>
        <taxon>Tubulinea</taxon>
        <taxon>Elardia</taxon>
        <taxon>Arcellinida</taxon>
        <taxon>Sphaerothecina</taxon>
        <taxon>Arcellidae</taxon>
        <taxon>Arcella</taxon>
    </lineage>
</organism>
<dbReference type="InterPro" id="IPR008580">
    <property type="entry name" value="PPPDE_dom"/>
</dbReference>
<evidence type="ECO:0000256" key="1">
    <source>
        <dbReference type="ARBA" id="ARBA00008140"/>
    </source>
</evidence>
<keyword evidence="2" id="KW-0645">Protease</keyword>
<reference evidence="6" key="1">
    <citation type="journal article" date="2020" name="J. Eukaryot. Microbiol.">
        <title>De novo Sequencing, Assembly and Annotation of the Transcriptome for the Free-Living Testate Amoeba Arcella intermedia.</title>
        <authorList>
            <person name="Ribeiro G.M."/>
            <person name="Porfirio-Sousa A.L."/>
            <person name="Maurer-Alcala X.X."/>
            <person name="Katz L.A."/>
            <person name="Lahr D.J.G."/>
        </authorList>
    </citation>
    <scope>NUCLEOTIDE SEQUENCE</scope>
</reference>
<dbReference type="GO" id="GO:0016579">
    <property type="term" value="P:protein deubiquitination"/>
    <property type="evidence" value="ECO:0007669"/>
    <property type="project" value="TreeGrafter"/>
</dbReference>
<sequence>MSVYDLNDLSTINNYTIRLGFGAFHCGVTVYGKEYSYAYPKGIFNIEPMKAEWIGKFRAAFHMGNIGITESEVRWIIAELRPEFNGQDYDILSHNCNHFCDALLVKLVHHHIPGSFNKLARFVQNFKGMLGDNFLVPDLNKDQQVNERINIFVSKLDEEEPVQSEDITPDLLNKLLEINRDLRTSTKTFEEIVSESCHDHDNDREGLLLPPPLPIPLLLTDMDENQGDQFGDLEDVFNQECSLKVSVPFSTSVDMQFKESSSMKHVKSTGSIPTTPKTTTFEPRRQSKTDFPVKQSATDTPKRYPLTAKLDPNLSRTRDLKAAVSVSEKKPKRAPREERKPGPPASASAITLTSPRGSKKALGGLEEKPVRKSKERKRLKPSKSSEYGTRRKLKEEGKGVEGMVKESHIL</sequence>
<protein>
    <recommendedName>
        <fullName evidence="5">PPPDE domain-containing protein</fullName>
    </recommendedName>
</protein>
<proteinExistence type="inferred from homology"/>
<dbReference type="PANTHER" id="PTHR12378">
    <property type="entry name" value="DESUMOYLATING ISOPEPTIDASE"/>
    <property type="match status" value="1"/>
</dbReference>
<feature type="compositionally biased region" description="Basic and acidic residues" evidence="4">
    <location>
        <begin position="393"/>
        <end position="410"/>
    </location>
</feature>
<evidence type="ECO:0000313" key="6">
    <source>
        <dbReference type="EMBL" id="NDV32136.1"/>
    </source>
</evidence>
<feature type="domain" description="PPPDE" evidence="5">
    <location>
        <begin position="1"/>
        <end position="131"/>
    </location>
</feature>
<dbReference type="Gene3D" id="3.90.1720.30">
    <property type="entry name" value="PPPDE domains"/>
    <property type="match status" value="1"/>
</dbReference>